<evidence type="ECO:0000313" key="1">
    <source>
        <dbReference type="EMBL" id="RKF07321.1"/>
    </source>
</evidence>
<comment type="caution">
    <text evidence="1">The sequence shown here is derived from an EMBL/GenBank/DDBJ whole genome shotgun (WGS) entry which is preliminary data.</text>
</comment>
<gene>
    <name evidence="1" type="ORF">DEM25_005720</name>
</gene>
<reference evidence="1 2" key="1">
    <citation type="journal article" date="2018" name="Int. J. Syst. Bacteriol.">
        <title>Oceaniradius stylonemae gen. nov., sp. nov., isolated from a red alga, Stylonema cornu-cervi.</title>
        <authorList>
            <person name="Jeong S."/>
        </authorList>
    </citation>
    <scope>NUCLEOTIDE SEQUENCE [LARGE SCALE GENOMIC DNA]</scope>
    <source>
        <strain evidence="1 2">StC1</strain>
    </source>
</reference>
<evidence type="ECO:0000313" key="2">
    <source>
        <dbReference type="Proteomes" id="UP000246132"/>
    </source>
</evidence>
<sequence length="135" mass="15084">MPALAQSEPLSGRLTGDRLSAAFVGKVFRGVYQDGVNWREAYLVDGEVDYEDDFAAARGEWFVRDDLLCTFYDGDLTGGCFIVKQRSENCFDFYAVDPATDRPDASRDAMRSGFDWTAQGWRSDRVPTCPEGLVS</sequence>
<dbReference type="AlphaFoldDB" id="A0A3A8ANP5"/>
<protein>
    <recommendedName>
        <fullName evidence="3">DUF995 domain-containing protein</fullName>
    </recommendedName>
</protein>
<evidence type="ECO:0008006" key="3">
    <source>
        <dbReference type="Google" id="ProtNLM"/>
    </source>
</evidence>
<organism evidence="1 2">
    <name type="scientific">Oceaniradius stylonematis</name>
    <dbReference type="NCBI Taxonomy" id="2184161"/>
    <lineage>
        <taxon>Bacteria</taxon>
        <taxon>Pseudomonadati</taxon>
        <taxon>Pseudomonadota</taxon>
        <taxon>Alphaproteobacteria</taxon>
        <taxon>Hyphomicrobiales</taxon>
        <taxon>Ahrensiaceae</taxon>
        <taxon>Oceaniradius</taxon>
    </lineage>
</organism>
<accession>A0A3A8ANP5</accession>
<dbReference type="Proteomes" id="UP000246132">
    <property type="component" value="Unassembled WGS sequence"/>
</dbReference>
<dbReference type="EMBL" id="QFWV02000004">
    <property type="protein sequence ID" value="RKF07321.1"/>
    <property type="molecule type" value="Genomic_DNA"/>
</dbReference>
<proteinExistence type="predicted"/>
<keyword evidence="2" id="KW-1185">Reference proteome</keyword>
<name>A0A3A8ANP5_9HYPH</name>